<keyword evidence="2" id="KW-0560">Oxidoreductase</keyword>
<evidence type="ECO:0000313" key="3">
    <source>
        <dbReference type="EMBL" id="RSN74573.1"/>
    </source>
</evidence>
<dbReference type="EMBL" id="RCOS01000089">
    <property type="protein sequence ID" value="RSN74573.1"/>
    <property type="molecule type" value="Genomic_DNA"/>
</dbReference>
<keyword evidence="4" id="KW-1185">Reference proteome</keyword>
<dbReference type="OrthoDB" id="40552at2157"/>
<dbReference type="AlphaFoldDB" id="A0A3R9RNK8"/>
<proteinExistence type="inferred from homology"/>
<dbReference type="InterPro" id="IPR043144">
    <property type="entry name" value="Mal/L-sulf/L-lact_DH-like_ah"/>
</dbReference>
<dbReference type="SUPFAM" id="SSF89733">
    <property type="entry name" value="L-sulfolactate dehydrogenase-like"/>
    <property type="match status" value="1"/>
</dbReference>
<dbReference type="Gene3D" id="3.30.1370.60">
    <property type="entry name" value="Hypothetical oxidoreductase yiak, domain 2"/>
    <property type="match status" value="1"/>
</dbReference>
<dbReference type="GO" id="GO:0016491">
    <property type="term" value="F:oxidoreductase activity"/>
    <property type="evidence" value="ECO:0007669"/>
    <property type="project" value="UniProtKB-KW"/>
</dbReference>
<dbReference type="InterPro" id="IPR043143">
    <property type="entry name" value="Mal/L-sulf/L-lact_DH-like_NADP"/>
</dbReference>
<comment type="caution">
    <text evidence="3">The sequence shown here is derived from an EMBL/GenBank/DDBJ whole genome shotgun (WGS) entry which is preliminary data.</text>
</comment>
<dbReference type="PANTHER" id="PTHR11091:SF0">
    <property type="entry name" value="MALATE DEHYDROGENASE"/>
    <property type="match status" value="1"/>
</dbReference>
<name>A0A3R9RNK8_9CREN</name>
<gene>
    <name evidence="3" type="ORF">D6D85_07820</name>
</gene>
<protein>
    <submittedName>
        <fullName evidence="3">Ldh family oxidoreductase</fullName>
    </submittedName>
</protein>
<accession>A0A3R9RNK8</accession>
<organism evidence="3 4">
    <name type="scientific">Candidatus Methanodesulfokora washburnensis</name>
    <dbReference type="NCBI Taxonomy" id="2478471"/>
    <lineage>
        <taxon>Archaea</taxon>
        <taxon>Thermoproteota</taxon>
        <taxon>Candidatus Korarchaeia</taxon>
        <taxon>Candidatus Korarchaeia incertae sedis</taxon>
        <taxon>Candidatus Methanodesulfokora</taxon>
    </lineage>
</organism>
<comment type="similarity">
    <text evidence="1">Belongs to the LDH2/MDH2 oxidoreductase family.</text>
</comment>
<dbReference type="Gene3D" id="1.10.1530.10">
    <property type="match status" value="1"/>
</dbReference>
<evidence type="ECO:0000256" key="2">
    <source>
        <dbReference type="ARBA" id="ARBA00023002"/>
    </source>
</evidence>
<sequence length="365" mass="39790">MLYEKQIPDEEYIRVNYSDLKAFIREVFVKLGVPEEDAEITADNLVAADLRGIESHGVSRLKRYVDGIKNGVVRARPEIKVLRESQSTALIDGNFGLGQPVAYRAMKIALEKAKRSCVGVVGVRNSNHYGIAGYYAMMALPDMIGISLTNSRPLVAHTFAVGRSIGTNPIAIAVPCKNEPHFVLDMATSTAPIGKIEVASRKGISIPEGWAIDEEGNITVDPDYVLKKGALVPLGGLGEEMGGHKGYGLSVAVDILSGILTGAAWGPFVGATEGPAPANVGHFFMAINIDCFMPVDEFKERMELLKSTLKSWKMHPKGERIWIPGEKSWLTERTRRAIGVPIHKKTADMLRKIGEELGIKPPFSI</sequence>
<dbReference type="Pfam" id="PF02615">
    <property type="entry name" value="Ldh_2"/>
    <property type="match status" value="1"/>
</dbReference>
<dbReference type="Proteomes" id="UP000277582">
    <property type="component" value="Unassembled WGS sequence"/>
</dbReference>
<dbReference type="RefSeq" id="WP_125671451.1">
    <property type="nucleotide sequence ID" value="NZ_RCOS01000089.1"/>
</dbReference>
<reference evidence="3 4" key="1">
    <citation type="submission" date="2018-10" db="EMBL/GenBank/DDBJ databases">
        <title>Co-occurring genomic capacity for anaerobic methane metabolism and dissimilatory sulfite reduction discovered in the Korarchaeota.</title>
        <authorList>
            <person name="Mckay L.J."/>
            <person name="Dlakic M."/>
            <person name="Fields M.W."/>
            <person name="Delmont T.O."/>
            <person name="Eren A.M."/>
            <person name="Jay Z.J."/>
            <person name="Klingelsmith K.B."/>
            <person name="Rusch D.B."/>
            <person name="Inskeep W.P."/>
        </authorList>
    </citation>
    <scope>NUCLEOTIDE SEQUENCE [LARGE SCALE GENOMIC DNA]</scope>
    <source>
        <strain evidence="3 4">MDKW</strain>
    </source>
</reference>
<evidence type="ECO:0000313" key="4">
    <source>
        <dbReference type="Proteomes" id="UP000277582"/>
    </source>
</evidence>
<dbReference type="InterPro" id="IPR036111">
    <property type="entry name" value="Mal/L-sulfo/L-lacto_DH-like_sf"/>
</dbReference>
<dbReference type="PANTHER" id="PTHR11091">
    <property type="entry name" value="OXIDOREDUCTASE-RELATED"/>
    <property type="match status" value="1"/>
</dbReference>
<dbReference type="InterPro" id="IPR003767">
    <property type="entry name" value="Malate/L-lactate_DH-like"/>
</dbReference>
<evidence type="ECO:0000256" key="1">
    <source>
        <dbReference type="ARBA" id="ARBA00006056"/>
    </source>
</evidence>